<keyword evidence="2" id="KW-1185">Reference proteome</keyword>
<gene>
    <name evidence="1" type="ORF">T07_13509</name>
</gene>
<dbReference type="Proteomes" id="UP000054630">
    <property type="component" value="Unassembled WGS sequence"/>
</dbReference>
<dbReference type="AlphaFoldDB" id="A0A0V0S1S9"/>
<sequence>MSAHAKSAVGNAWAETGENFDEVFLDKFSSPLYAHATAALLPGRKRAGVLEVLGSLGFFSFNFYLNSRHGRRAKPVFNALDRDELGRRRPETQEAKFWEELVKMAEKNFFQFYSGNFCQFSPVRGR</sequence>
<comment type="caution">
    <text evidence="1">The sequence shown here is derived from an EMBL/GenBank/DDBJ whole genome shotgun (WGS) entry which is preliminary data.</text>
</comment>
<name>A0A0V0S1S9_9BILA</name>
<dbReference type="OrthoDB" id="10285292at2759"/>
<proteinExistence type="predicted"/>
<accession>A0A0V0S1S9</accession>
<organism evidence="1 2">
    <name type="scientific">Trichinella nelsoni</name>
    <dbReference type="NCBI Taxonomy" id="6336"/>
    <lineage>
        <taxon>Eukaryota</taxon>
        <taxon>Metazoa</taxon>
        <taxon>Ecdysozoa</taxon>
        <taxon>Nematoda</taxon>
        <taxon>Enoplea</taxon>
        <taxon>Dorylaimia</taxon>
        <taxon>Trichinellida</taxon>
        <taxon>Trichinellidae</taxon>
        <taxon>Trichinella</taxon>
    </lineage>
</organism>
<reference evidence="1 2" key="1">
    <citation type="submission" date="2015-01" db="EMBL/GenBank/DDBJ databases">
        <title>Evolution of Trichinella species and genotypes.</title>
        <authorList>
            <person name="Korhonen P.K."/>
            <person name="Edoardo P."/>
            <person name="Giuseppe L.R."/>
            <person name="Gasser R.B."/>
        </authorList>
    </citation>
    <scope>NUCLEOTIDE SEQUENCE [LARGE SCALE GENOMIC DNA]</scope>
    <source>
        <strain evidence="1">ISS37</strain>
    </source>
</reference>
<evidence type="ECO:0000313" key="2">
    <source>
        <dbReference type="Proteomes" id="UP000054630"/>
    </source>
</evidence>
<dbReference type="EMBL" id="JYDL01000046">
    <property type="protein sequence ID" value="KRX20702.1"/>
    <property type="molecule type" value="Genomic_DNA"/>
</dbReference>
<evidence type="ECO:0000313" key="1">
    <source>
        <dbReference type="EMBL" id="KRX20702.1"/>
    </source>
</evidence>
<protein>
    <submittedName>
        <fullName evidence="1">Uncharacterized protein</fullName>
    </submittedName>
</protein>